<dbReference type="GO" id="GO:0003700">
    <property type="term" value="F:DNA-binding transcription factor activity"/>
    <property type="evidence" value="ECO:0007669"/>
    <property type="project" value="InterPro"/>
</dbReference>
<evidence type="ECO:0000313" key="3">
    <source>
        <dbReference type="EMBL" id="AMM32458.1"/>
    </source>
</evidence>
<name>A0A126ZZ41_9MICC</name>
<accession>A0A126ZZ41</accession>
<feature type="domain" description="HTH merR-type" evidence="2">
    <location>
        <begin position="35"/>
        <end position="87"/>
    </location>
</feature>
<keyword evidence="1" id="KW-0238">DNA-binding</keyword>
<dbReference type="InterPro" id="IPR009061">
    <property type="entry name" value="DNA-bd_dom_put_sf"/>
</dbReference>
<dbReference type="PANTHER" id="PTHR30204:SF89">
    <property type="entry name" value="HTH MERR-TYPE DOMAIN-CONTAINING PROTEIN"/>
    <property type="match status" value="1"/>
</dbReference>
<dbReference type="STRING" id="37927.SA2016_1784"/>
<keyword evidence="4" id="KW-1185">Reference proteome</keyword>
<reference evidence="3 4" key="1">
    <citation type="submission" date="2016-02" db="EMBL/GenBank/DDBJ databases">
        <title>Complete genome of Sinomonas atrocyanea KCTC 3377.</title>
        <authorList>
            <person name="Kim K.M."/>
        </authorList>
    </citation>
    <scope>NUCLEOTIDE SEQUENCE [LARGE SCALE GENOMIC DNA]</scope>
    <source>
        <strain evidence="3 4">KCTC 3377</strain>
    </source>
</reference>
<evidence type="ECO:0000313" key="4">
    <source>
        <dbReference type="Proteomes" id="UP000070134"/>
    </source>
</evidence>
<dbReference type="SMART" id="SM00422">
    <property type="entry name" value="HTH_MERR"/>
    <property type="match status" value="1"/>
</dbReference>
<dbReference type="InterPro" id="IPR000551">
    <property type="entry name" value="MerR-type_HTH_dom"/>
</dbReference>
<proteinExistence type="predicted"/>
<dbReference type="CDD" id="cd00592">
    <property type="entry name" value="HTH_MerR-like"/>
    <property type="match status" value="1"/>
</dbReference>
<dbReference type="AlphaFoldDB" id="A0A126ZZ41"/>
<dbReference type="PROSITE" id="PS50937">
    <property type="entry name" value="HTH_MERR_2"/>
    <property type="match status" value="1"/>
</dbReference>
<evidence type="ECO:0000256" key="1">
    <source>
        <dbReference type="ARBA" id="ARBA00023125"/>
    </source>
</evidence>
<dbReference type="PATRIC" id="fig|37927.3.peg.1834"/>
<dbReference type="GO" id="GO:0003677">
    <property type="term" value="F:DNA binding"/>
    <property type="evidence" value="ECO:0007669"/>
    <property type="project" value="UniProtKB-KW"/>
</dbReference>
<dbReference type="KEGG" id="satk:SA2016_1784"/>
<dbReference type="EMBL" id="CP014518">
    <property type="protein sequence ID" value="AMM32458.1"/>
    <property type="molecule type" value="Genomic_DNA"/>
</dbReference>
<dbReference type="SUPFAM" id="SSF46955">
    <property type="entry name" value="Putative DNA-binding domain"/>
    <property type="match status" value="1"/>
</dbReference>
<evidence type="ECO:0000259" key="2">
    <source>
        <dbReference type="PROSITE" id="PS50937"/>
    </source>
</evidence>
<dbReference type="RefSeq" id="WP_066497390.1">
    <property type="nucleotide sequence ID" value="NZ_BJMO01000010.1"/>
</dbReference>
<dbReference type="InterPro" id="IPR047057">
    <property type="entry name" value="MerR_fam"/>
</dbReference>
<sequence length="241" mass="26148">MAAAQPERKGATALNIGEVLATLAEDFPSMTASKIRFLEDKGLIAPHRTPSGYRQYSDGDVERLRFILALQRDQYLPLKVIKDYLDAVDRGERPEALPGGVSIAPRAVSDELSAQLGGARPRSLGEAQLRAESGASADLVEAMATFGLITAEDGRYDEHDLAVARSCVALADHGLEPRHLRPFQTTAEREVALIERAVAPSASRRDSASRVRAAEEARELGELFLTLHRALVHGLISRMDG</sequence>
<dbReference type="Proteomes" id="UP000070134">
    <property type="component" value="Chromosome"/>
</dbReference>
<dbReference type="OrthoDB" id="3191171at2"/>
<dbReference type="Gene3D" id="1.10.1660.10">
    <property type="match status" value="1"/>
</dbReference>
<organism evidence="3 4">
    <name type="scientific">Sinomonas atrocyanea</name>
    <dbReference type="NCBI Taxonomy" id="37927"/>
    <lineage>
        <taxon>Bacteria</taxon>
        <taxon>Bacillati</taxon>
        <taxon>Actinomycetota</taxon>
        <taxon>Actinomycetes</taxon>
        <taxon>Micrococcales</taxon>
        <taxon>Micrococcaceae</taxon>
        <taxon>Sinomonas</taxon>
    </lineage>
</organism>
<protein>
    <submittedName>
        <fullName evidence="3">MerR family transcriptional regulator</fullName>
    </submittedName>
</protein>
<dbReference type="Pfam" id="PF13411">
    <property type="entry name" value="MerR_1"/>
    <property type="match status" value="1"/>
</dbReference>
<dbReference type="PANTHER" id="PTHR30204">
    <property type="entry name" value="REDOX-CYCLING DRUG-SENSING TRANSCRIPTIONAL ACTIVATOR SOXR"/>
    <property type="match status" value="1"/>
</dbReference>
<gene>
    <name evidence="3" type="ORF">SA2016_1784</name>
</gene>